<sequence length="161" mass="17748">MDPREFRNTLGHFATGVTVITTTTGEGEKIGLTANAFSSVSLEPPLVLVCIDKKSGSLQTLKKGIPFAINILQKEQEEDCWRFAKRTEDKFAGASYTLSTDKVPILNENLATIECDVAEVIEGGDHYIVTGHVKRVAYDDQAEPLLFFRGKIEQVMQAELA</sequence>
<dbReference type="InterPro" id="IPR002563">
    <property type="entry name" value="Flavin_Rdtase-like_dom"/>
</dbReference>
<dbReference type="Gene3D" id="2.30.110.10">
    <property type="entry name" value="Electron Transport, Fmn-binding Protein, Chain A"/>
    <property type="match status" value="1"/>
</dbReference>
<protein>
    <submittedName>
        <fullName evidence="4">Oxidoreductase</fullName>
    </submittedName>
</protein>
<dbReference type="Proteomes" id="UP000192486">
    <property type="component" value="Chromosome"/>
</dbReference>
<evidence type="ECO:0000259" key="3">
    <source>
        <dbReference type="SMART" id="SM00903"/>
    </source>
</evidence>
<proteinExistence type="inferred from homology"/>
<dbReference type="Pfam" id="PF01613">
    <property type="entry name" value="Flavin_Reduct"/>
    <property type="match status" value="1"/>
</dbReference>
<evidence type="ECO:0000256" key="1">
    <source>
        <dbReference type="ARBA" id="ARBA00008898"/>
    </source>
</evidence>
<evidence type="ECO:0000313" key="4">
    <source>
        <dbReference type="EMBL" id="ARF14671.1"/>
    </source>
</evidence>
<name>A0ABN4YW92_SPOUR</name>
<dbReference type="InterPro" id="IPR050268">
    <property type="entry name" value="NADH-dep_flavin_reductase"/>
</dbReference>
<dbReference type="PANTHER" id="PTHR30466:SF11">
    <property type="entry name" value="FLAVIN-DEPENDENT MONOOXYGENASE, REDUCTASE SUBUNIT HSAB"/>
    <property type="match status" value="1"/>
</dbReference>
<dbReference type="EMBL" id="CP015108">
    <property type="protein sequence ID" value="ARF14671.1"/>
    <property type="molecule type" value="Genomic_DNA"/>
</dbReference>
<evidence type="ECO:0000256" key="2">
    <source>
        <dbReference type="ARBA" id="ARBA00023002"/>
    </source>
</evidence>
<gene>
    <name evidence="4" type="ORF">SporoS204_11260</name>
</gene>
<reference evidence="4 5" key="1">
    <citation type="submission" date="2016-04" db="EMBL/GenBank/DDBJ databases">
        <title>Comparative Genomics and Epigenetics of Sporosarcina ureae.</title>
        <authorList>
            <person name="Oliver A.S."/>
            <person name="Cooper K.K."/>
        </authorList>
    </citation>
    <scope>NUCLEOTIDE SEQUENCE [LARGE SCALE GENOMIC DNA]</scope>
    <source>
        <strain evidence="4 5">S204</strain>
    </source>
</reference>
<comment type="similarity">
    <text evidence="1">Belongs to the non-flavoprotein flavin reductase family.</text>
</comment>
<dbReference type="RefSeq" id="WP_051210628.1">
    <property type="nucleotide sequence ID" value="NZ_CP015108.1"/>
</dbReference>
<dbReference type="InterPro" id="IPR012349">
    <property type="entry name" value="Split_barrel_FMN-bd"/>
</dbReference>
<feature type="domain" description="Flavin reductase like" evidence="3">
    <location>
        <begin position="10"/>
        <end position="154"/>
    </location>
</feature>
<dbReference type="PANTHER" id="PTHR30466">
    <property type="entry name" value="FLAVIN REDUCTASE"/>
    <property type="match status" value="1"/>
</dbReference>
<dbReference type="SUPFAM" id="SSF50475">
    <property type="entry name" value="FMN-binding split barrel"/>
    <property type="match status" value="1"/>
</dbReference>
<keyword evidence="2" id="KW-0560">Oxidoreductase</keyword>
<dbReference type="SMART" id="SM00903">
    <property type="entry name" value="Flavin_Reduct"/>
    <property type="match status" value="1"/>
</dbReference>
<evidence type="ECO:0000313" key="5">
    <source>
        <dbReference type="Proteomes" id="UP000192486"/>
    </source>
</evidence>
<keyword evidence="5" id="KW-1185">Reference proteome</keyword>
<accession>A0ABN4YW92</accession>
<organism evidence="4 5">
    <name type="scientific">Sporosarcina ureae</name>
    <dbReference type="NCBI Taxonomy" id="1571"/>
    <lineage>
        <taxon>Bacteria</taxon>
        <taxon>Bacillati</taxon>
        <taxon>Bacillota</taxon>
        <taxon>Bacilli</taxon>
        <taxon>Bacillales</taxon>
        <taxon>Caryophanaceae</taxon>
        <taxon>Sporosarcina</taxon>
    </lineage>
</organism>